<gene>
    <name evidence="6" type="ORF">WH96_00890</name>
</gene>
<comment type="caution">
    <text evidence="6">The sequence shown here is derived from an EMBL/GenBank/DDBJ whole genome shotgun (WGS) entry which is preliminary data.</text>
</comment>
<dbReference type="AlphaFoldDB" id="A0A0H2MIB6"/>
<feature type="region of interest" description="Disordered" evidence="4">
    <location>
        <begin position="133"/>
        <end position="153"/>
    </location>
</feature>
<evidence type="ECO:0000256" key="2">
    <source>
        <dbReference type="PROSITE-ProRule" id="PRU00285"/>
    </source>
</evidence>
<reference evidence="6 7" key="1">
    <citation type="submission" date="2015-03" db="EMBL/GenBank/DDBJ databases">
        <title>Genome Sequence of Kiloniella spongiae MEBiC09566, isolated from a marine sponge.</title>
        <authorList>
            <person name="Shao Z."/>
            <person name="Wang L."/>
            <person name="Li X."/>
        </authorList>
    </citation>
    <scope>NUCLEOTIDE SEQUENCE [LARGE SCALE GENOMIC DNA]</scope>
    <source>
        <strain evidence="6 7">MEBiC09566</strain>
    </source>
</reference>
<dbReference type="PROSITE" id="PS01031">
    <property type="entry name" value="SHSP"/>
    <property type="match status" value="1"/>
</dbReference>
<keyword evidence="7" id="KW-1185">Reference proteome</keyword>
<dbReference type="Proteomes" id="UP000035444">
    <property type="component" value="Unassembled WGS sequence"/>
</dbReference>
<evidence type="ECO:0000256" key="4">
    <source>
        <dbReference type="SAM" id="MobiDB-lite"/>
    </source>
</evidence>
<dbReference type="PANTHER" id="PTHR47062:SF1">
    <property type="entry name" value="SMALL HEAT SHOCK PROTEIN IBPA"/>
    <property type="match status" value="1"/>
</dbReference>
<dbReference type="RefSeq" id="WP_047762255.1">
    <property type="nucleotide sequence ID" value="NZ_LAQL01000002.1"/>
</dbReference>
<dbReference type="EMBL" id="LAQL01000002">
    <property type="protein sequence ID" value="KLN62128.1"/>
    <property type="molecule type" value="Genomic_DNA"/>
</dbReference>
<dbReference type="CDD" id="cd06470">
    <property type="entry name" value="ACD_IbpA-B_like"/>
    <property type="match status" value="1"/>
</dbReference>
<dbReference type="Pfam" id="PF00011">
    <property type="entry name" value="HSP20"/>
    <property type="match status" value="1"/>
</dbReference>
<organism evidence="6 7">
    <name type="scientific">Kiloniella spongiae</name>
    <dbReference type="NCBI Taxonomy" id="1489064"/>
    <lineage>
        <taxon>Bacteria</taxon>
        <taxon>Pseudomonadati</taxon>
        <taxon>Pseudomonadota</taxon>
        <taxon>Alphaproteobacteria</taxon>
        <taxon>Rhodospirillales</taxon>
        <taxon>Kiloniellaceae</taxon>
        <taxon>Kiloniella</taxon>
    </lineage>
</organism>
<protein>
    <submittedName>
        <fullName evidence="6">Heat-shock protein</fullName>
    </submittedName>
</protein>
<dbReference type="InterPro" id="IPR008978">
    <property type="entry name" value="HSP20-like_chaperone"/>
</dbReference>
<proteinExistence type="inferred from homology"/>
<name>A0A0H2MIB6_9PROT</name>
<comment type="similarity">
    <text evidence="2 3">Belongs to the small heat shock protein (HSP20) family.</text>
</comment>
<dbReference type="InterPro" id="IPR002068">
    <property type="entry name" value="A-crystallin/Hsp20_dom"/>
</dbReference>
<dbReference type="PANTHER" id="PTHR47062">
    <property type="match status" value="1"/>
</dbReference>
<sequence>MHHRDLTPLLRATVGFDRMMNMLDASTRPDTASSSYPPYNIEKTAEHDYRITMAVAGFAQEELEITIKENSLHIAGKKERDKEDKVTYLHRGIANRSFERSFDLADHIKVTGANLENGLLIIELAREIPESKKPRNIPISNGTPNEPELIDQQ</sequence>
<dbReference type="OrthoDB" id="9810618at2"/>
<evidence type="ECO:0000259" key="5">
    <source>
        <dbReference type="PROSITE" id="PS01031"/>
    </source>
</evidence>
<dbReference type="PATRIC" id="fig|1489064.4.peg.1093"/>
<evidence type="ECO:0000256" key="3">
    <source>
        <dbReference type="RuleBase" id="RU003616"/>
    </source>
</evidence>
<keyword evidence="1" id="KW-0346">Stress response</keyword>
<accession>A0A0H2MIB6</accession>
<dbReference type="SUPFAM" id="SSF49764">
    <property type="entry name" value="HSP20-like chaperones"/>
    <property type="match status" value="1"/>
</dbReference>
<evidence type="ECO:0000313" key="7">
    <source>
        <dbReference type="Proteomes" id="UP000035444"/>
    </source>
</evidence>
<feature type="domain" description="SHSP" evidence="5">
    <location>
        <begin position="30"/>
        <end position="142"/>
    </location>
</feature>
<dbReference type="STRING" id="1489064.WH96_00890"/>
<dbReference type="InterPro" id="IPR037913">
    <property type="entry name" value="ACD_IbpA/B"/>
</dbReference>
<evidence type="ECO:0000313" key="6">
    <source>
        <dbReference type="EMBL" id="KLN62128.1"/>
    </source>
</evidence>
<dbReference type="Gene3D" id="2.60.40.790">
    <property type="match status" value="1"/>
</dbReference>
<evidence type="ECO:0000256" key="1">
    <source>
        <dbReference type="ARBA" id="ARBA00023016"/>
    </source>
</evidence>